<evidence type="ECO:0000313" key="1">
    <source>
        <dbReference type="EMBL" id="NYA70490.1"/>
    </source>
</evidence>
<evidence type="ECO:0000313" key="2">
    <source>
        <dbReference type="Proteomes" id="UP000535020"/>
    </source>
</evidence>
<dbReference type="RefSeq" id="WP_176005299.1">
    <property type="nucleotide sequence ID" value="NZ_JABWMI010000006.1"/>
</dbReference>
<dbReference type="AlphaFoldDB" id="A0A7Y8Y397"/>
<dbReference type="Gene3D" id="3.90.1140.10">
    <property type="entry name" value="Cyclic phosphodiesterase"/>
    <property type="match status" value="1"/>
</dbReference>
<comment type="caution">
    <text evidence="1">The sequence shown here is derived from an EMBL/GenBank/DDBJ whole genome shotgun (WGS) entry which is preliminary data.</text>
</comment>
<reference evidence="1 2" key="1">
    <citation type="submission" date="2020-07" db="EMBL/GenBank/DDBJ databases">
        <authorList>
            <person name="Sun Q."/>
        </authorList>
    </citation>
    <scope>NUCLEOTIDE SEQUENCE [LARGE SCALE GENOMIC DNA]</scope>
    <source>
        <strain evidence="1 2">MAH-1</strain>
    </source>
</reference>
<dbReference type="GO" id="GO:0016874">
    <property type="term" value="F:ligase activity"/>
    <property type="evidence" value="ECO:0007669"/>
    <property type="project" value="UniProtKB-KW"/>
</dbReference>
<dbReference type="Proteomes" id="UP000535020">
    <property type="component" value="Unassembled WGS sequence"/>
</dbReference>
<dbReference type="EMBL" id="JACBJI010000002">
    <property type="protein sequence ID" value="NYA70490.1"/>
    <property type="molecule type" value="Genomic_DNA"/>
</dbReference>
<proteinExistence type="predicted"/>
<name>A0A7Y8Y397_9FLAO</name>
<dbReference type="Pfam" id="PF13563">
    <property type="entry name" value="2_5_RNA_ligase2"/>
    <property type="match status" value="1"/>
</dbReference>
<keyword evidence="1" id="KW-0436">Ligase</keyword>
<accession>A0A7Y8Y397</accession>
<dbReference type="InterPro" id="IPR009097">
    <property type="entry name" value="Cyclic_Pdiesterase"/>
</dbReference>
<gene>
    <name evidence="1" type="ORF">HZF10_06120</name>
</gene>
<keyword evidence="2" id="KW-1185">Reference proteome</keyword>
<sequence>MKYWASFIAVFFDADVADNILGYGKANWGDHLSAYKIEKGANLHMTLFYLGWSDSKDLETIKNILLGAPALPKLEVTGKILTFNTSEDCRYVTLEVRHTPEIAALYSYLERSLLQADIFFKAQGFVPHITILKMPKDLILDFHDAPFPLTVTGDRLSLSSTQSTFYEPH</sequence>
<protein>
    <submittedName>
        <fullName evidence="1">2'-5' RNA ligase family protein</fullName>
    </submittedName>
</protein>
<organism evidence="1 2">
    <name type="scientific">Flavobacterium agri</name>
    <dbReference type="NCBI Taxonomy" id="2743471"/>
    <lineage>
        <taxon>Bacteria</taxon>
        <taxon>Pseudomonadati</taxon>
        <taxon>Bacteroidota</taxon>
        <taxon>Flavobacteriia</taxon>
        <taxon>Flavobacteriales</taxon>
        <taxon>Flavobacteriaceae</taxon>
        <taxon>Flavobacterium</taxon>
    </lineage>
</organism>
<dbReference type="SUPFAM" id="SSF55144">
    <property type="entry name" value="LigT-like"/>
    <property type="match status" value="1"/>
</dbReference>